<dbReference type="VEuPathDB" id="FungiDB:BLGHR1_15797"/>
<dbReference type="FunFam" id="3.30.830.10:FF:000021">
    <property type="entry name" value="Cytochrome b-c1 complex subunit 2"/>
    <property type="match status" value="1"/>
</dbReference>
<organism evidence="14 15">
    <name type="scientific">Blumeria hordei</name>
    <name type="common">Barley powdery mildew</name>
    <name type="synonym">Blumeria graminis f. sp. hordei</name>
    <dbReference type="NCBI Taxonomy" id="2867405"/>
    <lineage>
        <taxon>Eukaryota</taxon>
        <taxon>Fungi</taxon>
        <taxon>Dikarya</taxon>
        <taxon>Ascomycota</taxon>
        <taxon>Pezizomycotina</taxon>
        <taxon>Leotiomycetes</taxon>
        <taxon>Erysiphales</taxon>
        <taxon>Erysiphaceae</taxon>
        <taxon>Blumeria</taxon>
    </lineage>
</organism>
<evidence type="ECO:0000259" key="13">
    <source>
        <dbReference type="Pfam" id="PF05193"/>
    </source>
</evidence>
<dbReference type="Pfam" id="PF05193">
    <property type="entry name" value="Peptidase_M16_C"/>
    <property type="match status" value="1"/>
</dbReference>
<evidence type="ECO:0000256" key="9">
    <source>
        <dbReference type="ARBA" id="ARBA00038146"/>
    </source>
</evidence>
<dbReference type="SUPFAM" id="SSF63411">
    <property type="entry name" value="LuxS/MPP-like metallohydrolase"/>
    <property type="match status" value="2"/>
</dbReference>
<keyword evidence="6" id="KW-0249">Electron transport</keyword>
<protein>
    <recommendedName>
        <fullName evidence="10">Cytochrome b-c1 complex subunit 2, mitochondrial</fullName>
    </recommendedName>
    <alternativeName>
        <fullName evidence="11">Core protein II</fullName>
    </alternativeName>
</protein>
<keyword evidence="7" id="KW-0496">Mitochondrion</keyword>
<dbReference type="InterPro" id="IPR050361">
    <property type="entry name" value="MPP/UQCRC_Complex"/>
</dbReference>
<dbReference type="Gene3D" id="3.30.830.10">
    <property type="entry name" value="Metalloenzyme, LuxS/M16 peptidase-like"/>
    <property type="match status" value="2"/>
</dbReference>
<keyword evidence="5" id="KW-0809">Transit peptide</keyword>
<dbReference type="InterPro" id="IPR011765">
    <property type="entry name" value="Pept_M16_N"/>
</dbReference>
<evidence type="ECO:0000256" key="2">
    <source>
        <dbReference type="ARBA" id="ARBA00022448"/>
    </source>
</evidence>
<keyword evidence="2" id="KW-0813">Transport</keyword>
<keyword evidence="8" id="KW-0472">Membrane</keyword>
<dbReference type="AlphaFoldDB" id="A0A383UYL6"/>
<dbReference type="GO" id="GO:0046872">
    <property type="term" value="F:metal ion binding"/>
    <property type="evidence" value="ECO:0007669"/>
    <property type="project" value="InterPro"/>
</dbReference>
<comment type="subcellular location">
    <subcellularLocation>
        <location evidence="1">Mitochondrion inner membrane</location>
        <topology evidence="1">Peripheral membrane protein</topology>
        <orientation evidence="1">Matrix side</orientation>
    </subcellularLocation>
</comment>
<name>A0A383UYL6_BLUHO</name>
<dbReference type="GO" id="GO:0005743">
    <property type="term" value="C:mitochondrial inner membrane"/>
    <property type="evidence" value="ECO:0007669"/>
    <property type="project" value="UniProtKB-SubCell"/>
</dbReference>
<dbReference type="PANTHER" id="PTHR11851:SF209">
    <property type="entry name" value="CYTOCHROME B-C1 COMPLEX SUBUNIT 2, MITOCHONDRIAL"/>
    <property type="match status" value="1"/>
</dbReference>
<evidence type="ECO:0000256" key="1">
    <source>
        <dbReference type="ARBA" id="ARBA00004443"/>
    </source>
</evidence>
<evidence type="ECO:0000256" key="5">
    <source>
        <dbReference type="ARBA" id="ARBA00022946"/>
    </source>
</evidence>
<keyword evidence="4" id="KW-0999">Mitochondrion inner membrane</keyword>
<feature type="domain" description="Peptidase M16 C-terminal" evidence="13">
    <location>
        <begin position="200"/>
        <end position="378"/>
    </location>
</feature>
<evidence type="ECO:0000259" key="12">
    <source>
        <dbReference type="Pfam" id="PF00675"/>
    </source>
</evidence>
<evidence type="ECO:0000313" key="14">
    <source>
        <dbReference type="EMBL" id="SZF04997.1"/>
    </source>
</evidence>
<evidence type="ECO:0000256" key="3">
    <source>
        <dbReference type="ARBA" id="ARBA00022660"/>
    </source>
</evidence>
<gene>
    <name evidence="14" type="ORF">BLGHR1_15797</name>
</gene>
<evidence type="ECO:0000256" key="6">
    <source>
        <dbReference type="ARBA" id="ARBA00022982"/>
    </source>
</evidence>
<evidence type="ECO:0000313" key="15">
    <source>
        <dbReference type="Proteomes" id="UP000275772"/>
    </source>
</evidence>
<evidence type="ECO:0000256" key="7">
    <source>
        <dbReference type="ARBA" id="ARBA00023128"/>
    </source>
</evidence>
<keyword evidence="3" id="KW-0679">Respiratory chain</keyword>
<evidence type="ECO:0000256" key="10">
    <source>
        <dbReference type="ARBA" id="ARBA00040751"/>
    </source>
</evidence>
<accession>A0A383UYL6</accession>
<feature type="domain" description="Peptidase M16 N-terminal" evidence="12">
    <location>
        <begin position="50"/>
        <end position="181"/>
    </location>
</feature>
<evidence type="ECO:0000256" key="8">
    <source>
        <dbReference type="ARBA" id="ARBA00023136"/>
    </source>
</evidence>
<dbReference type="EMBL" id="UNSH01000070">
    <property type="protein sequence ID" value="SZF04997.1"/>
    <property type="molecule type" value="Genomic_DNA"/>
</dbReference>
<dbReference type="PANTHER" id="PTHR11851">
    <property type="entry name" value="METALLOPROTEASE"/>
    <property type="match status" value="1"/>
</dbReference>
<sequence>MMTWSSTGTCAKRILRDSCRAKPTNYRTFAVAVGSAPFVSSEVAGVKIASRDIAGPTTRLAVIAKAGTRYQPAPGLSSGLGLFAFKNTNKRSALRITREAELMGSQLSSYHTREHIVIEAKFMREDLPYFTELLAEIISETKYTTYEFDEQIAPLVALAQKKISQNSCEIALNSVHGVAFHRGLGEPHLPHSSSPLSKYLDAEAISQFARLAYAKPNIALVATGADQNMLAKWVGEYFNNIPCGTRPLSSETSKYYGGEERIDNAHGNSIVIAFPGSSSFASNSSFKPEIHVLGALLGGKSSIKWSTGFSLLAKASSSFHGANASTSHFTYSDTGLLAINIVGAAQSARQASFEVYKALKCVAEGSISKDDLNKAIAQAKFNIFDERQSSEVCLASTGGSLLHSGKYHDIDEVGKSLTKVSADSLKMIANSLLSNKATVSAVGDLHILPFAEEIGFKV</sequence>
<reference evidence="14 15" key="1">
    <citation type="submission" date="2017-11" db="EMBL/GenBank/DDBJ databases">
        <authorList>
            <person name="Kracher B."/>
        </authorList>
    </citation>
    <scope>NUCLEOTIDE SEQUENCE [LARGE SCALE GENOMIC DNA]</scope>
    <source>
        <strain evidence="14 15">RACE1</strain>
    </source>
</reference>
<dbReference type="InterPro" id="IPR011249">
    <property type="entry name" value="Metalloenz_LuxS/M16"/>
</dbReference>
<proteinExistence type="inferred from homology"/>
<dbReference type="Proteomes" id="UP000275772">
    <property type="component" value="Unassembled WGS sequence"/>
</dbReference>
<dbReference type="FunFam" id="3.30.830.10:FF:000039">
    <property type="entry name" value="Ubiquinol-cytochrome c reductase core subunit 2"/>
    <property type="match status" value="1"/>
</dbReference>
<dbReference type="InterPro" id="IPR007863">
    <property type="entry name" value="Peptidase_M16_C"/>
</dbReference>
<evidence type="ECO:0000256" key="4">
    <source>
        <dbReference type="ARBA" id="ARBA00022792"/>
    </source>
</evidence>
<dbReference type="Pfam" id="PF00675">
    <property type="entry name" value="Peptidase_M16"/>
    <property type="match status" value="1"/>
</dbReference>
<comment type="similarity">
    <text evidence="9">Belongs to the peptidase M16 family. UQCRC2/QCR2 subfamily.</text>
</comment>
<evidence type="ECO:0000256" key="11">
    <source>
        <dbReference type="ARBA" id="ARBA00041372"/>
    </source>
</evidence>